<evidence type="ECO:0000313" key="3">
    <source>
        <dbReference type="Proteomes" id="UP000824782"/>
    </source>
</evidence>
<dbReference type="GO" id="GO:0000922">
    <property type="term" value="C:spindle pole"/>
    <property type="evidence" value="ECO:0007669"/>
    <property type="project" value="InterPro"/>
</dbReference>
<accession>A0AAV6YN68</accession>
<dbReference type="GO" id="GO:0005813">
    <property type="term" value="C:centrosome"/>
    <property type="evidence" value="ECO:0007669"/>
    <property type="project" value="InterPro"/>
</dbReference>
<evidence type="ECO:0000313" key="2">
    <source>
        <dbReference type="EMBL" id="KAG8537528.1"/>
    </source>
</evidence>
<gene>
    <name evidence="2" type="ORF">GDO81_024377</name>
</gene>
<dbReference type="PANTHER" id="PTHR21616">
    <property type="entry name" value="CENTROSOME SPINDLE POLE ASSOCIATED PROTEIN"/>
    <property type="match status" value="1"/>
</dbReference>
<sequence>MSGRRREKSSADVFELARQKLQATVRRPSLKGLESVNMQNIREFNNLKYRDTDTREGVRIMFPDPPKDDKTLEIQQQALLREQQKNLNKMKKKTVIPDDFGPVPVYSLQRPGMLSDPSKDLLKTSLLESESAFIGKNNLFCPLGFILSRCISHFLAFLYGTAG</sequence>
<dbReference type="GO" id="GO:0032467">
    <property type="term" value="P:positive regulation of cytokinesis"/>
    <property type="evidence" value="ECO:0007669"/>
    <property type="project" value="InterPro"/>
</dbReference>
<dbReference type="InterPro" id="IPR026708">
    <property type="entry name" value="CSPP1"/>
</dbReference>
<proteinExistence type="predicted"/>
<protein>
    <recommendedName>
        <fullName evidence="1">Centrosome and spindle pole-associated protein 1 C-terminal domain-containing protein</fullName>
    </recommendedName>
</protein>
<dbReference type="EMBL" id="WNYA01029359">
    <property type="protein sequence ID" value="KAG8537528.1"/>
    <property type="molecule type" value="Genomic_DNA"/>
</dbReference>
<dbReference type="InterPro" id="IPR058191">
    <property type="entry name" value="CSPP1_C"/>
</dbReference>
<dbReference type="GO" id="GO:0005874">
    <property type="term" value="C:microtubule"/>
    <property type="evidence" value="ECO:0007669"/>
    <property type="project" value="InterPro"/>
</dbReference>
<name>A0AAV6YN68_ENGPU</name>
<dbReference type="Pfam" id="PF24578">
    <property type="entry name" value="CSPP1_C"/>
    <property type="match status" value="1"/>
</dbReference>
<dbReference type="PANTHER" id="PTHR21616:SF2">
    <property type="entry name" value="CENTROSOME AND SPINDLE POLE-ASSOCIATED PROTEIN 1"/>
    <property type="match status" value="1"/>
</dbReference>
<dbReference type="Proteomes" id="UP000824782">
    <property type="component" value="Unassembled WGS sequence"/>
</dbReference>
<dbReference type="AlphaFoldDB" id="A0AAV6YN68"/>
<feature type="domain" description="Centrosome and spindle pole-associated protein 1 C-terminal" evidence="1">
    <location>
        <begin position="37"/>
        <end position="91"/>
    </location>
</feature>
<organism evidence="2 3">
    <name type="scientific">Engystomops pustulosus</name>
    <name type="common">Tungara frog</name>
    <name type="synonym">Physalaemus pustulosus</name>
    <dbReference type="NCBI Taxonomy" id="76066"/>
    <lineage>
        <taxon>Eukaryota</taxon>
        <taxon>Metazoa</taxon>
        <taxon>Chordata</taxon>
        <taxon>Craniata</taxon>
        <taxon>Vertebrata</taxon>
        <taxon>Euteleostomi</taxon>
        <taxon>Amphibia</taxon>
        <taxon>Batrachia</taxon>
        <taxon>Anura</taxon>
        <taxon>Neobatrachia</taxon>
        <taxon>Hyloidea</taxon>
        <taxon>Leptodactylidae</taxon>
        <taxon>Leiuperinae</taxon>
        <taxon>Engystomops</taxon>
    </lineage>
</organism>
<reference evidence="2" key="1">
    <citation type="thesis" date="2020" institute="ProQuest LLC" country="789 East Eisenhower Parkway, Ann Arbor, MI, USA">
        <title>Comparative Genomics and Chromosome Evolution.</title>
        <authorList>
            <person name="Mudd A.B."/>
        </authorList>
    </citation>
    <scope>NUCLEOTIDE SEQUENCE</scope>
    <source>
        <strain evidence="2">237g6f4</strain>
        <tissue evidence="2">Blood</tissue>
    </source>
</reference>
<keyword evidence="3" id="KW-1185">Reference proteome</keyword>
<comment type="caution">
    <text evidence="2">The sequence shown here is derived from an EMBL/GenBank/DDBJ whole genome shotgun (WGS) entry which is preliminary data.</text>
</comment>
<evidence type="ECO:0000259" key="1">
    <source>
        <dbReference type="Pfam" id="PF24578"/>
    </source>
</evidence>